<protein>
    <submittedName>
        <fullName evidence="1">N-formylglutamate deformylase</fullName>
    </submittedName>
</protein>
<proteinExistence type="predicted"/>
<dbReference type="AlphaFoldDB" id="A0A8E0NBQ2"/>
<comment type="caution">
    <text evidence="1">The sequence shown here is derived from an EMBL/GenBank/DDBJ whole genome shotgun (WGS) entry which is preliminary data.</text>
</comment>
<dbReference type="Proteomes" id="UP000016569">
    <property type="component" value="Unassembled WGS sequence"/>
</dbReference>
<gene>
    <name evidence="1" type="ORF">MBEBAB_1667</name>
</gene>
<sequence length="249" mass="26811">MGYGLAMATPVFILDPHDALDAARPVVSPLVFASPHSGDVYPDDLGARPDLADLSLRSAEDALVNRLVEPHPDLGVPLIAAQLGRAYVDLNRDPDELDPQVVEGGGVASPRVAAGFGVIPRLTGDGQTIRDHALTHDDALARLAAAHRPYHEALERLMHRARDRFGYAVLVDWHSMPSRAVGRAAGVRGPDVVLGDRHGSSCSAEVTRLLRAQFERAGWRVALNRPMRGVGPLSYGGDPTTAFTPYRWS</sequence>
<accession>A0A8E0NBQ2</accession>
<organism evidence="1 2">
    <name type="scientific">Brevundimonas abyssalis TAR-001</name>
    <dbReference type="NCBI Taxonomy" id="1391729"/>
    <lineage>
        <taxon>Bacteria</taxon>
        <taxon>Pseudomonadati</taxon>
        <taxon>Pseudomonadota</taxon>
        <taxon>Alphaproteobacteria</taxon>
        <taxon>Caulobacterales</taxon>
        <taxon>Caulobacteraceae</taxon>
        <taxon>Brevundimonas</taxon>
    </lineage>
</organism>
<dbReference type="SUPFAM" id="SSF53187">
    <property type="entry name" value="Zn-dependent exopeptidases"/>
    <property type="match status" value="1"/>
</dbReference>
<name>A0A8E0NBQ2_9CAUL</name>
<dbReference type="EMBL" id="BATC01000026">
    <property type="protein sequence ID" value="GAD59417.1"/>
    <property type="molecule type" value="Genomic_DNA"/>
</dbReference>
<evidence type="ECO:0000313" key="2">
    <source>
        <dbReference type="Proteomes" id="UP000016569"/>
    </source>
</evidence>
<dbReference type="Pfam" id="PF05013">
    <property type="entry name" value="FGase"/>
    <property type="match status" value="1"/>
</dbReference>
<evidence type="ECO:0000313" key="1">
    <source>
        <dbReference type="EMBL" id="GAD59417.1"/>
    </source>
</evidence>
<keyword evidence="2" id="KW-1185">Reference proteome</keyword>
<dbReference type="Gene3D" id="3.40.630.40">
    <property type="entry name" value="Zn-dependent exopeptidases"/>
    <property type="match status" value="1"/>
</dbReference>
<reference evidence="2" key="1">
    <citation type="journal article" date="2013" name="Genome Announc.">
        <title>Draft Genome Sequence of the Dimorphic Prosthecate Bacterium Brevundimonas abyssalis TAR-001T.</title>
        <authorList>
            <person name="Tsubouchi T."/>
            <person name="Nishi S."/>
            <person name="Usui K."/>
            <person name="Shimane Y."/>
            <person name="Takaki Y."/>
            <person name="Maruyama T."/>
            <person name="Hatada Y."/>
        </authorList>
    </citation>
    <scope>NUCLEOTIDE SEQUENCE [LARGE SCALE GENOMIC DNA]</scope>
    <source>
        <strain evidence="2">TAR-001</strain>
    </source>
</reference>
<dbReference type="InterPro" id="IPR007709">
    <property type="entry name" value="N-FG_amidohydro"/>
</dbReference>